<dbReference type="Pfam" id="PF13519">
    <property type="entry name" value="VWA_2"/>
    <property type="match status" value="1"/>
</dbReference>
<accession>A0ABX8BBZ9</accession>
<name>A0ABX8BBZ9_9BACT</name>
<feature type="domain" description="VWFA" evidence="1">
    <location>
        <begin position="96"/>
        <end position="272"/>
    </location>
</feature>
<evidence type="ECO:0000259" key="1">
    <source>
        <dbReference type="PROSITE" id="PS50234"/>
    </source>
</evidence>
<dbReference type="RefSeq" id="WP_211430257.1">
    <property type="nucleotide sequence ID" value="NZ_CP072649.1"/>
</dbReference>
<dbReference type="InterPro" id="IPR017802">
    <property type="entry name" value="VWFA-rel_acidobac-type"/>
</dbReference>
<evidence type="ECO:0000313" key="2">
    <source>
        <dbReference type="EMBL" id="QUW04368.1"/>
    </source>
</evidence>
<dbReference type="SMART" id="SM00327">
    <property type="entry name" value="VWA"/>
    <property type="match status" value="1"/>
</dbReference>
<dbReference type="Proteomes" id="UP000676506">
    <property type="component" value="Chromosome 2"/>
</dbReference>
<reference evidence="2 3" key="1">
    <citation type="submission" date="2021-03" db="EMBL/GenBank/DDBJ databases">
        <title>Genomic and phenotypic characterization of Chloracidobacterium isolates provides evidence for multiple species.</title>
        <authorList>
            <person name="Saini M.K."/>
            <person name="Costas A.M.G."/>
            <person name="Tank M."/>
            <person name="Bryant D.A."/>
        </authorList>
    </citation>
    <scope>NUCLEOTIDE SEQUENCE [LARGE SCALE GENOMIC DNA]</scope>
    <source>
        <strain evidence="2 3">BV2-C</strain>
    </source>
</reference>
<gene>
    <name evidence="2" type="ORF">J8C06_11235</name>
</gene>
<protein>
    <submittedName>
        <fullName evidence="2">VWA domain-containing protein</fullName>
    </submittedName>
</protein>
<dbReference type="SUPFAM" id="SSF53300">
    <property type="entry name" value="vWA-like"/>
    <property type="match status" value="1"/>
</dbReference>
<evidence type="ECO:0000313" key="3">
    <source>
        <dbReference type="Proteomes" id="UP000676506"/>
    </source>
</evidence>
<dbReference type="PROSITE" id="PS50234">
    <property type="entry name" value="VWFA"/>
    <property type="match status" value="1"/>
</dbReference>
<dbReference type="CDD" id="cd00198">
    <property type="entry name" value="vWFA"/>
    <property type="match status" value="1"/>
</dbReference>
<organism evidence="2 3">
    <name type="scientific">Chloracidobacterium validum</name>
    <dbReference type="NCBI Taxonomy" id="2821543"/>
    <lineage>
        <taxon>Bacteria</taxon>
        <taxon>Pseudomonadati</taxon>
        <taxon>Acidobacteriota</taxon>
        <taxon>Terriglobia</taxon>
        <taxon>Terriglobales</taxon>
        <taxon>Acidobacteriaceae</taxon>
        <taxon>Chloracidobacterium</taxon>
    </lineage>
</organism>
<dbReference type="Gene3D" id="3.40.50.410">
    <property type="entry name" value="von Willebrand factor, type A domain"/>
    <property type="match status" value="1"/>
</dbReference>
<sequence length="311" mass="34779">MSKHSSPYSSARRRWLQTWLGACMGSLVAPRLLAQNPKSGEDDVLRLTTELVLVNVTVMDGQGNYVRGLRQEDFRIFQDGVAQRIEHFSAENAPFCAAIMIDASDSMRTKLRAARAAAAHFQSLIRADDAVAVYTFGNEVERVQDFSSARMVNPRLWELRARGRTRLYDGLRVVIEALDARPEQRRAIVLISDGADTASDTHPPAVIHEAAQADVLVYAIDLHDPQFPSRSPAEVRHAAWLAELATTTGGRYIRSPGGTHLETHFGAIVEELRAQYTIGFYPPQGYDGLTHEIRVLVRRPNVTWRARKSYT</sequence>
<dbReference type="EMBL" id="CP072649">
    <property type="protein sequence ID" value="QUW04368.1"/>
    <property type="molecule type" value="Genomic_DNA"/>
</dbReference>
<keyword evidence="3" id="KW-1185">Reference proteome</keyword>
<proteinExistence type="predicted"/>
<dbReference type="InterPro" id="IPR036465">
    <property type="entry name" value="vWFA_dom_sf"/>
</dbReference>
<dbReference type="InterPro" id="IPR002035">
    <property type="entry name" value="VWF_A"/>
</dbReference>
<dbReference type="NCBIfam" id="TIGR03436">
    <property type="entry name" value="acidobact_VWFA"/>
    <property type="match status" value="1"/>
</dbReference>